<reference evidence="1" key="1">
    <citation type="submission" date="2020-11" db="EMBL/GenBank/DDBJ databases">
        <title>Nocardia NEAU-351.nov., a novel actinomycete isolated from the cow dung.</title>
        <authorList>
            <person name="Zhang X."/>
        </authorList>
    </citation>
    <scope>NUCLEOTIDE SEQUENCE</scope>
    <source>
        <strain evidence="1">NEAU-351</strain>
    </source>
</reference>
<dbReference type="EMBL" id="JADMLG010000001">
    <property type="protein sequence ID" value="MBH0775417.1"/>
    <property type="molecule type" value="Genomic_DNA"/>
</dbReference>
<keyword evidence="2" id="KW-1185">Reference proteome</keyword>
<organism evidence="1 2">
    <name type="scientific">Nocardia bovistercoris</name>
    <dbReference type="NCBI Taxonomy" id="2785916"/>
    <lineage>
        <taxon>Bacteria</taxon>
        <taxon>Bacillati</taxon>
        <taxon>Actinomycetota</taxon>
        <taxon>Actinomycetes</taxon>
        <taxon>Mycobacteriales</taxon>
        <taxon>Nocardiaceae</taxon>
        <taxon>Nocardia</taxon>
    </lineage>
</organism>
<evidence type="ECO:0000313" key="1">
    <source>
        <dbReference type="EMBL" id="MBH0775417.1"/>
    </source>
</evidence>
<dbReference type="AlphaFoldDB" id="A0A931N180"/>
<protein>
    <submittedName>
        <fullName evidence="1">Cytotoxic translational repressor of toxin-antitoxin stability system</fullName>
    </submittedName>
</protein>
<comment type="caution">
    <text evidence="1">The sequence shown here is derived from an EMBL/GenBank/DDBJ whole genome shotgun (WGS) entry which is preliminary data.</text>
</comment>
<gene>
    <name evidence="1" type="ORF">IT779_03835</name>
</gene>
<proteinExistence type="predicted"/>
<sequence length="131" mass="15125">MFCCNDEWKLLRNATGGVVGHHRTWELSLTDGRVLRTRISRPVDNTDYGASMWRHILKEQLEVSEEQFWSCVNDKKRPARTSGAVTIPDKEPIPLGVVEKLIRLVRLSPEEIEHMTKAQAVARLDQFWAEQ</sequence>
<accession>A0A931N180</accession>
<dbReference type="Proteomes" id="UP000655751">
    <property type="component" value="Unassembled WGS sequence"/>
</dbReference>
<name>A0A931N180_9NOCA</name>
<evidence type="ECO:0000313" key="2">
    <source>
        <dbReference type="Proteomes" id="UP000655751"/>
    </source>
</evidence>